<feature type="signal peptide" evidence="1">
    <location>
        <begin position="1"/>
        <end position="21"/>
    </location>
</feature>
<feature type="chain" id="PRO_5044546483" evidence="1">
    <location>
        <begin position="22"/>
        <end position="89"/>
    </location>
</feature>
<dbReference type="EMBL" id="CABIJS010000255">
    <property type="protein sequence ID" value="VUZ47662.1"/>
    <property type="molecule type" value="Genomic_DNA"/>
</dbReference>
<evidence type="ECO:0000313" key="2">
    <source>
        <dbReference type="EMBL" id="VDL11006.1"/>
    </source>
</evidence>
<evidence type="ECO:0000313" key="4">
    <source>
        <dbReference type="Proteomes" id="UP000274504"/>
    </source>
</evidence>
<dbReference type="WBParaSite" id="HDID_0000000001-mRNA-1">
    <property type="protein sequence ID" value="HDID_0000000001-mRNA-1"/>
    <property type="gene ID" value="HDID_0000000001"/>
</dbReference>
<protein>
    <submittedName>
        <fullName evidence="2 6">Uncharacterized protein</fullName>
    </submittedName>
</protein>
<evidence type="ECO:0000256" key="1">
    <source>
        <dbReference type="SAM" id="SignalP"/>
    </source>
</evidence>
<gene>
    <name evidence="2" type="ORF">HDID_LOCUS1</name>
    <name evidence="3" type="ORF">WMSIL1_LOCUS7229</name>
</gene>
<reference evidence="2 4" key="2">
    <citation type="submission" date="2018-11" db="EMBL/GenBank/DDBJ databases">
        <authorList>
            <consortium name="Pathogen Informatics"/>
        </authorList>
    </citation>
    <scope>NUCLEOTIDE SEQUENCE [LARGE SCALE GENOMIC DNA]</scope>
</reference>
<reference evidence="3 5" key="3">
    <citation type="submission" date="2019-07" db="EMBL/GenBank/DDBJ databases">
        <authorList>
            <person name="Jastrzebski P J."/>
            <person name="Paukszto L."/>
            <person name="Jastrzebski P J."/>
        </authorList>
    </citation>
    <scope>NUCLEOTIDE SEQUENCE [LARGE SCALE GENOMIC DNA]</scope>
    <source>
        <strain evidence="3 5">WMS-il1</strain>
    </source>
</reference>
<sequence length="89" mass="10388">MPISVRQFLVVMLFGATLALASFSPESAKEHLEERMLEEDENFDGPGEFIGELGFGVPYIKKNANFWKKSRFWKRANPQFWKRGGSRFW</sequence>
<dbReference type="Proteomes" id="UP000274504">
    <property type="component" value="Unassembled WGS sequence"/>
</dbReference>
<reference evidence="6" key="1">
    <citation type="submission" date="2017-02" db="UniProtKB">
        <authorList>
            <consortium name="WormBaseParasite"/>
        </authorList>
    </citation>
    <scope>IDENTIFICATION</scope>
</reference>
<proteinExistence type="predicted"/>
<dbReference type="EMBL" id="UYSG01000001">
    <property type="protein sequence ID" value="VDL11006.1"/>
    <property type="molecule type" value="Genomic_DNA"/>
</dbReference>
<keyword evidence="5" id="KW-1185">Reference proteome</keyword>
<evidence type="ECO:0000313" key="3">
    <source>
        <dbReference type="EMBL" id="VUZ47662.1"/>
    </source>
</evidence>
<evidence type="ECO:0000313" key="6">
    <source>
        <dbReference type="WBParaSite" id="HDID_0000000001-mRNA-1"/>
    </source>
</evidence>
<dbReference type="Proteomes" id="UP000321570">
    <property type="component" value="Unassembled WGS sequence"/>
</dbReference>
<evidence type="ECO:0000313" key="5">
    <source>
        <dbReference type="Proteomes" id="UP000321570"/>
    </source>
</evidence>
<organism evidence="6">
    <name type="scientific">Hymenolepis diminuta</name>
    <name type="common">Rat tapeworm</name>
    <dbReference type="NCBI Taxonomy" id="6216"/>
    <lineage>
        <taxon>Eukaryota</taxon>
        <taxon>Metazoa</taxon>
        <taxon>Spiralia</taxon>
        <taxon>Lophotrochozoa</taxon>
        <taxon>Platyhelminthes</taxon>
        <taxon>Cestoda</taxon>
        <taxon>Eucestoda</taxon>
        <taxon>Cyclophyllidea</taxon>
        <taxon>Hymenolepididae</taxon>
        <taxon>Hymenolepis</taxon>
    </lineage>
</organism>
<dbReference type="OrthoDB" id="10385036at2759"/>
<name>A0A0R3S7I9_HYMDI</name>
<accession>A0A0R3S7I9</accession>
<dbReference type="AlphaFoldDB" id="A0A0R3S7I9"/>
<keyword evidence="1" id="KW-0732">Signal</keyword>